<reference evidence="1 2" key="1">
    <citation type="submission" date="2017-11" db="EMBL/GenBank/DDBJ databases">
        <title>Animal gut microbial communities from fecal samples from Wisconsin, USA.</title>
        <authorList>
            <person name="Neumann A."/>
        </authorList>
    </citation>
    <scope>NUCLEOTIDE SEQUENCE [LARGE SCALE GENOMIC DNA]</scope>
    <source>
        <strain evidence="1 2">UWS3</strain>
    </source>
</reference>
<comment type="caution">
    <text evidence="1">The sequence shown here is derived from an EMBL/GenBank/DDBJ whole genome shotgun (WGS) entry which is preliminary data.</text>
</comment>
<protein>
    <submittedName>
        <fullName evidence="1">Uncharacterized protein</fullName>
    </submittedName>
</protein>
<dbReference type="RefSeq" id="WP_100425617.1">
    <property type="nucleotide sequence ID" value="NZ_PGEX01000001.1"/>
</dbReference>
<name>A0A2M9A7I8_9BACT</name>
<gene>
    <name evidence="1" type="ORF">BGX16_1662</name>
</gene>
<dbReference type="OrthoDB" id="9873895at2"/>
<sequence length="482" mass="56344">MEIANLFCNSSELSKGDYFTLPVVVWDILVAEANIPENFFSDLIINFLLTGDKTVQELHELTNLDEALIRYILEHDLKQNVTKGIDKWHIPEVVSSTETKIKKKRIVVLQSMLTGQLIPHPLMNGELTSIDYQQNEKGITIAGGSKGMPCNIKPFVVYPRTNKIRENSTDISEEDIYNMWKEYQQIDCDIALSDYNDIKSSYIEQPDKIISIEKRNQEPDICNFLLVQVKKISEGEDFQCIDMLEEQSKIPMEFLKNELDTALEQNEKMGAFLGIKSIEIPITLQDRIQGRYPHFEEDIIIEICRFFVLKDILADDTDNSFDLGDAFLTRMQNMYESILRTRNTPFNDELKKVAFKKDQDRHYYLEGGLKIRNLKLDENIKKKLTNDDVWGNMTRLKPSLKSLLIRHLIFYLYHPQNSLAWFTARLVKNKSLSDDLKFILELVDTRNIYDHFNANRKTIPYPYNDIYNRIEKQLNILHEAYK</sequence>
<organism evidence="1 2">
    <name type="scientific">Hallerella succinigenes</name>
    <dbReference type="NCBI Taxonomy" id="1896222"/>
    <lineage>
        <taxon>Bacteria</taxon>
        <taxon>Pseudomonadati</taxon>
        <taxon>Fibrobacterota</taxon>
        <taxon>Fibrobacteria</taxon>
        <taxon>Fibrobacterales</taxon>
        <taxon>Fibrobacteraceae</taxon>
        <taxon>Hallerella</taxon>
    </lineage>
</organism>
<dbReference type="AlphaFoldDB" id="A0A2M9A7I8"/>
<evidence type="ECO:0000313" key="2">
    <source>
        <dbReference type="Proteomes" id="UP000231134"/>
    </source>
</evidence>
<dbReference type="Proteomes" id="UP000231134">
    <property type="component" value="Unassembled WGS sequence"/>
</dbReference>
<keyword evidence="2" id="KW-1185">Reference proteome</keyword>
<accession>A0A2M9A7I8</accession>
<evidence type="ECO:0000313" key="1">
    <source>
        <dbReference type="EMBL" id="PJJ41674.1"/>
    </source>
</evidence>
<proteinExistence type="predicted"/>
<dbReference type="EMBL" id="PGEX01000001">
    <property type="protein sequence ID" value="PJJ41674.1"/>
    <property type="molecule type" value="Genomic_DNA"/>
</dbReference>